<protein>
    <submittedName>
        <fullName evidence="1">Uncharacterized protein</fullName>
    </submittedName>
</protein>
<proteinExistence type="predicted"/>
<dbReference type="AlphaFoldDB" id="R0MDU7"/>
<evidence type="ECO:0000313" key="1">
    <source>
        <dbReference type="EMBL" id="EOB12255.1"/>
    </source>
</evidence>
<accession>R0MDU7</accession>
<sequence length="58" mass="6984">MNKNQENKMVENVNFAPMMREITVENATLELKRLENLSFFKSMCEEEKKRIYIEQSEP</sequence>
<dbReference type="EMBL" id="KB909395">
    <property type="protein sequence ID" value="EOB12255.1"/>
    <property type="molecule type" value="Genomic_DNA"/>
</dbReference>
<dbReference type="HOGENOM" id="CLU_2979685_0_0_1"/>
<dbReference type="VEuPathDB" id="MicrosporidiaDB:NBO_487g0001"/>
<evidence type="ECO:0000313" key="2">
    <source>
        <dbReference type="Proteomes" id="UP000016927"/>
    </source>
</evidence>
<dbReference type="Proteomes" id="UP000016927">
    <property type="component" value="Unassembled WGS sequence"/>
</dbReference>
<organism evidence="1 2">
    <name type="scientific">Nosema bombycis (strain CQ1 / CVCC 102059)</name>
    <name type="common">Microsporidian parasite</name>
    <name type="synonym">Pebrine of silkworm</name>
    <dbReference type="NCBI Taxonomy" id="578461"/>
    <lineage>
        <taxon>Eukaryota</taxon>
        <taxon>Fungi</taxon>
        <taxon>Fungi incertae sedis</taxon>
        <taxon>Microsporidia</taxon>
        <taxon>Nosematidae</taxon>
        <taxon>Nosema</taxon>
    </lineage>
</organism>
<reference evidence="1 2" key="1">
    <citation type="journal article" date="2013" name="BMC Genomics">
        <title>Comparative genomics of parasitic silkworm microsporidia reveal an association between genome expansion and host adaptation.</title>
        <authorList>
            <person name="Pan G."/>
            <person name="Xu J."/>
            <person name="Li T."/>
            <person name="Xia Q."/>
            <person name="Liu S.L."/>
            <person name="Zhang G."/>
            <person name="Li S."/>
            <person name="Li C."/>
            <person name="Liu H."/>
            <person name="Yang L."/>
            <person name="Liu T."/>
            <person name="Zhang X."/>
            <person name="Wu Z."/>
            <person name="Fan W."/>
            <person name="Dang X."/>
            <person name="Xiang H."/>
            <person name="Tao M."/>
            <person name="Li Y."/>
            <person name="Hu J."/>
            <person name="Li Z."/>
            <person name="Lin L."/>
            <person name="Luo J."/>
            <person name="Geng L."/>
            <person name="Wang L."/>
            <person name="Long M."/>
            <person name="Wan Y."/>
            <person name="He N."/>
            <person name="Zhang Z."/>
            <person name="Lu C."/>
            <person name="Keeling P.J."/>
            <person name="Wang J."/>
            <person name="Xiang Z."/>
            <person name="Zhou Z."/>
        </authorList>
    </citation>
    <scope>NUCLEOTIDE SEQUENCE [LARGE SCALE GENOMIC DNA]</scope>
    <source>
        <strain evidence="2">CQ1 / CVCC 102059</strain>
    </source>
</reference>
<keyword evidence="2" id="KW-1185">Reference proteome</keyword>
<gene>
    <name evidence="1" type="ORF">NBO_487g0001</name>
</gene>
<name>R0MDU7_NOSB1</name>